<dbReference type="Gene3D" id="3.40.50.2300">
    <property type="match status" value="1"/>
</dbReference>
<dbReference type="InterPro" id="IPR003661">
    <property type="entry name" value="HisK_dim/P_dom"/>
</dbReference>
<feature type="transmembrane region" description="Helical" evidence="10">
    <location>
        <begin position="350"/>
        <end position="371"/>
    </location>
</feature>
<gene>
    <name evidence="13" type="ORF">WMW72_27415</name>
</gene>
<keyword evidence="8" id="KW-0902">Two-component regulatory system</keyword>
<evidence type="ECO:0000313" key="13">
    <source>
        <dbReference type="EMBL" id="MEK8131640.1"/>
    </source>
</evidence>
<dbReference type="InterPro" id="IPR004358">
    <property type="entry name" value="Sig_transdc_His_kin-like_C"/>
</dbReference>
<dbReference type="SUPFAM" id="SSF55874">
    <property type="entry name" value="ATPase domain of HSP90 chaperone/DNA topoisomerase II/histidine kinase"/>
    <property type="match status" value="2"/>
</dbReference>
<dbReference type="InterPro" id="IPR003594">
    <property type="entry name" value="HATPase_dom"/>
</dbReference>
<dbReference type="EMBL" id="JBBPCC010000022">
    <property type="protein sequence ID" value="MEK8131640.1"/>
    <property type="molecule type" value="Genomic_DNA"/>
</dbReference>
<keyword evidence="3 9" id="KW-0597">Phosphoprotein</keyword>
<dbReference type="PROSITE" id="PS50110">
    <property type="entry name" value="RESPONSE_REGULATORY"/>
    <property type="match status" value="1"/>
</dbReference>
<dbReference type="Gene3D" id="2.60.120.260">
    <property type="entry name" value="Galactose-binding domain-like"/>
    <property type="match status" value="1"/>
</dbReference>
<dbReference type="InterPro" id="IPR008979">
    <property type="entry name" value="Galactose-bd-like_sf"/>
</dbReference>
<dbReference type="Pfam" id="PF02518">
    <property type="entry name" value="HATPase_c"/>
    <property type="match status" value="2"/>
</dbReference>
<evidence type="ECO:0000256" key="7">
    <source>
        <dbReference type="ARBA" id="ARBA00022840"/>
    </source>
</evidence>
<dbReference type="SMART" id="SM00387">
    <property type="entry name" value="HATPase_c"/>
    <property type="match status" value="2"/>
</dbReference>
<dbReference type="Proteomes" id="UP001469365">
    <property type="component" value="Unassembled WGS sequence"/>
</dbReference>
<keyword evidence="7 13" id="KW-0067">ATP-binding</keyword>
<dbReference type="InterPro" id="IPR036097">
    <property type="entry name" value="HisK_dim/P_sf"/>
</dbReference>
<feature type="modified residue" description="4-aspartylphosphate" evidence="9">
    <location>
        <position position="729"/>
    </location>
</feature>
<reference evidence="13 14" key="1">
    <citation type="submission" date="2024-04" db="EMBL/GenBank/DDBJ databases">
        <title>draft genome sequnece of Paenibacillus filicis.</title>
        <authorList>
            <person name="Kim D.-U."/>
        </authorList>
    </citation>
    <scope>NUCLEOTIDE SEQUENCE [LARGE SCALE GENOMIC DNA]</scope>
    <source>
        <strain evidence="13 14">KACC14197</strain>
    </source>
</reference>
<dbReference type="InterPro" id="IPR011623">
    <property type="entry name" value="7TMR_DISM_rcpt_extracell_dom1"/>
</dbReference>
<feature type="transmembrane region" description="Helical" evidence="10">
    <location>
        <begin position="293"/>
        <end position="312"/>
    </location>
</feature>
<evidence type="ECO:0000256" key="8">
    <source>
        <dbReference type="ARBA" id="ARBA00023012"/>
    </source>
</evidence>
<dbReference type="Gene3D" id="3.30.565.10">
    <property type="entry name" value="Histidine kinase-like ATPase, C-terminal domain"/>
    <property type="match status" value="2"/>
</dbReference>
<keyword evidence="6" id="KW-0418">Kinase</keyword>
<evidence type="ECO:0000259" key="12">
    <source>
        <dbReference type="PROSITE" id="PS50110"/>
    </source>
</evidence>
<feature type="transmembrane region" description="Helical" evidence="10">
    <location>
        <begin position="262"/>
        <end position="281"/>
    </location>
</feature>
<evidence type="ECO:0000259" key="11">
    <source>
        <dbReference type="PROSITE" id="PS50109"/>
    </source>
</evidence>
<dbReference type="InterPro" id="IPR036890">
    <property type="entry name" value="HATPase_C_sf"/>
</dbReference>
<dbReference type="PANTHER" id="PTHR43547">
    <property type="entry name" value="TWO-COMPONENT HISTIDINE KINASE"/>
    <property type="match status" value="1"/>
</dbReference>
<organism evidence="13 14">
    <name type="scientific">Paenibacillus filicis</name>
    <dbReference type="NCBI Taxonomy" id="669464"/>
    <lineage>
        <taxon>Bacteria</taxon>
        <taxon>Bacillati</taxon>
        <taxon>Bacillota</taxon>
        <taxon>Bacilli</taxon>
        <taxon>Bacillales</taxon>
        <taxon>Paenibacillaceae</taxon>
        <taxon>Paenibacillus</taxon>
    </lineage>
</organism>
<dbReference type="Pfam" id="PF07695">
    <property type="entry name" value="7TMR-DISM_7TM"/>
    <property type="match status" value="1"/>
</dbReference>
<dbReference type="Gene3D" id="1.10.287.130">
    <property type="match status" value="1"/>
</dbReference>
<dbReference type="InterPro" id="IPR010559">
    <property type="entry name" value="Sig_transdc_His_kin_internal"/>
</dbReference>
<keyword evidence="5" id="KW-0547">Nucleotide-binding</keyword>
<evidence type="ECO:0000256" key="2">
    <source>
        <dbReference type="ARBA" id="ARBA00012438"/>
    </source>
</evidence>
<feature type="domain" description="Histidine kinase" evidence="11">
    <location>
        <begin position="423"/>
        <end position="639"/>
    </location>
</feature>
<evidence type="ECO:0000256" key="3">
    <source>
        <dbReference type="ARBA" id="ARBA00022553"/>
    </source>
</evidence>
<evidence type="ECO:0000313" key="14">
    <source>
        <dbReference type="Proteomes" id="UP001469365"/>
    </source>
</evidence>
<dbReference type="SMART" id="SM00448">
    <property type="entry name" value="REC"/>
    <property type="match status" value="1"/>
</dbReference>
<feature type="domain" description="Histidine kinase" evidence="11">
    <location>
        <begin position="907"/>
        <end position="1004"/>
    </location>
</feature>
<evidence type="ECO:0000256" key="9">
    <source>
        <dbReference type="PROSITE-ProRule" id="PRU00169"/>
    </source>
</evidence>
<dbReference type="PANTHER" id="PTHR43547:SF2">
    <property type="entry name" value="HYBRID SIGNAL TRANSDUCTION HISTIDINE KINASE C"/>
    <property type="match status" value="1"/>
</dbReference>
<comment type="caution">
    <text evidence="13">The sequence shown here is derived from an EMBL/GenBank/DDBJ whole genome shotgun (WGS) entry which is preliminary data.</text>
</comment>
<keyword evidence="4" id="KW-0808">Transferase</keyword>
<dbReference type="Pfam" id="PF06580">
    <property type="entry name" value="His_kinase"/>
    <property type="match status" value="1"/>
</dbReference>
<dbReference type="SUPFAM" id="SSF47384">
    <property type="entry name" value="Homodimeric domain of signal transducing histidine kinase"/>
    <property type="match status" value="1"/>
</dbReference>
<dbReference type="CDD" id="cd00082">
    <property type="entry name" value="HisKA"/>
    <property type="match status" value="1"/>
</dbReference>
<feature type="transmembrane region" description="Helical" evidence="10">
    <location>
        <begin position="377"/>
        <end position="397"/>
    </location>
</feature>
<evidence type="ECO:0000256" key="10">
    <source>
        <dbReference type="SAM" id="Phobius"/>
    </source>
</evidence>
<dbReference type="CDD" id="cd00156">
    <property type="entry name" value="REC"/>
    <property type="match status" value="1"/>
</dbReference>
<dbReference type="PRINTS" id="PR00344">
    <property type="entry name" value="BCTRLSENSOR"/>
</dbReference>
<keyword evidence="14" id="KW-1185">Reference proteome</keyword>
<dbReference type="Pfam" id="PF00512">
    <property type="entry name" value="HisKA"/>
    <property type="match status" value="1"/>
</dbReference>
<keyword evidence="10" id="KW-1133">Transmembrane helix</keyword>
<evidence type="ECO:0000256" key="4">
    <source>
        <dbReference type="ARBA" id="ARBA00022679"/>
    </source>
</evidence>
<feature type="domain" description="Response regulatory" evidence="12">
    <location>
        <begin position="679"/>
        <end position="796"/>
    </location>
</feature>
<accession>A0ABU9DU84</accession>
<feature type="transmembrane region" description="Helical" evidence="10">
    <location>
        <begin position="195"/>
        <end position="213"/>
    </location>
</feature>
<feature type="transmembrane region" description="Helical" evidence="10">
    <location>
        <begin position="225"/>
        <end position="242"/>
    </location>
</feature>
<evidence type="ECO:0000256" key="5">
    <source>
        <dbReference type="ARBA" id="ARBA00022741"/>
    </source>
</evidence>
<evidence type="ECO:0000256" key="1">
    <source>
        <dbReference type="ARBA" id="ARBA00000085"/>
    </source>
</evidence>
<keyword evidence="10" id="KW-0472">Membrane</keyword>
<dbReference type="InterPro" id="IPR001789">
    <property type="entry name" value="Sig_transdc_resp-reg_receiver"/>
</dbReference>
<dbReference type="GO" id="GO:0005524">
    <property type="term" value="F:ATP binding"/>
    <property type="evidence" value="ECO:0007669"/>
    <property type="project" value="UniProtKB-KW"/>
</dbReference>
<keyword evidence="10" id="KW-0812">Transmembrane</keyword>
<dbReference type="EC" id="2.7.13.3" evidence="2"/>
<dbReference type="SUPFAM" id="SSF49785">
    <property type="entry name" value="Galactose-binding domain-like"/>
    <property type="match status" value="1"/>
</dbReference>
<sequence>MILLLLGMNLITLRNWGDQPEAKNGLLDLSGWQKLGQEIVKLKGEWTFYPGQLLQRAEDAESSSASSVYTRVPGNWKPALADPQQEEALGYGTYRLQVRFGEHQTGLQAFRVQLIRAAHRLFVDGEEIGSNGRTTANPSDYAGQITPYVAFKDIKANQLDIFIQVANWDHAVSGGIIHSLWMGPPEKIVNEQQRVAAFEFGVIMLLLVFALYFGALQCFAPHNGWVYLSLFFLSAALLNADQGSRWLLAIWPDMPFRSAVNVSWLSSIALMLWMFMFIHTRHPRRIHRFFSRGVWLFSLLMAFSIIVLPMTLSTRLVPAWVIVAVMIYVYLLVSLFASLRRGDHQTHYEFWAYCLFAGQSLLNSFLLFGFIEFNILYVIQMAAFSTAILLLFLFQFFRIYARTKALTVELQRLNRFKSEFMSGMSEQMITPLNAIISTVNMRLETDHALNPQQVNDLRLIASVGWTMRHLVDELMDFSRLREEGIVLVLRPVHLSAIMDDVIARVSDLIFSDSIRLVNGMPPDLPPVMADEQRTQQILNALMQVALKVTVEGSISASAAATQDRIHLELVLSGTGITKETGRSLSQLLLRRDSYPLSRPAEGLGLYLAHALVELHQGQLSIESAGAQVLKLSVTLPIAKEASLRSMTLPEERLNLAPMNGLQESGTRRQNQEHEAGMAEILIIHDDPISLHALVNILSMDAYRVTVVRGGREALDKLYRLQRVDLVIVDRILQDMSGLEICRHIRKHFTLFELPILLLTSGSFPDHAITASQAGANDCIAKPVEASELRVRVRTLIQLKHSVGERIRMELAFLQAQIKPHFLFNTLNSIAALSKRQPESMTKLLTDFGFYLRESFRFDNSEPLVSFERELNLVKSYLQIEKVRFEDWLTFDIEVLTSERFLIPPLTLQPLVENAVRHGIMRRADGGFIHIRVFREREEIRIQVKDNGVGMTAELLERVRHSSPSGGIGIANIERRMRQMFGHGLILSSEPGQGTEILIRLPLEKVGSYENHAG</sequence>
<dbReference type="InterPro" id="IPR011006">
    <property type="entry name" value="CheY-like_superfamily"/>
</dbReference>
<dbReference type="PROSITE" id="PS50109">
    <property type="entry name" value="HIS_KIN"/>
    <property type="match status" value="2"/>
</dbReference>
<proteinExistence type="predicted"/>
<dbReference type="Pfam" id="PF00072">
    <property type="entry name" value="Response_reg"/>
    <property type="match status" value="1"/>
</dbReference>
<dbReference type="RefSeq" id="WP_341418773.1">
    <property type="nucleotide sequence ID" value="NZ_JBBPCC010000022.1"/>
</dbReference>
<dbReference type="InterPro" id="IPR005467">
    <property type="entry name" value="His_kinase_dom"/>
</dbReference>
<protein>
    <recommendedName>
        <fullName evidence="2">histidine kinase</fullName>
        <ecNumber evidence="2">2.7.13.3</ecNumber>
    </recommendedName>
</protein>
<name>A0ABU9DU84_9BACL</name>
<evidence type="ECO:0000256" key="6">
    <source>
        <dbReference type="ARBA" id="ARBA00022777"/>
    </source>
</evidence>
<comment type="catalytic activity">
    <reaction evidence="1">
        <text>ATP + protein L-histidine = ADP + protein N-phospho-L-histidine.</text>
        <dbReference type="EC" id="2.7.13.3"/>
    </reaction>
</comment>
<feature type="transmembrane region" description="Helical" evidence="10">
    <location>
        <begin position="318"/>
        <end position="338"/>
    </location>
</feature>
<dbReference type="SUPFAM" id="SSF52172">
    <property type="entry name" value="CheY-like"/>
    <property type="match status" value="1"/>
</dbReference>
<dbReference type="SMART" id="SM00388">
    <property type="entry name" value="HisKA"/>
    <property type="match status" value="1"/>
</dbReference>